<dbReference type="Pfam" id="PF07886">
    <property type="entry name" value="BA14K"/>
    <property type="match status" value="1"/>
</dbReference>
<organism evidence="8 9">
    <name type="scientific">Rhizobium jaguaris</name>
    <dbReference type="NCBI Taxonomy" id="1312183"/>
    <lineage>
        <taxon>Bacteria</taxon>
        <taxon>Pseudomonadati</taxon>
        <taxon>Pseudomonadota</taxon>
        <taxon>Alphaproteobacteria</taxon>
        <taxon>Hyphomicrobiales</taxon>
        <taxon>Rhizobiaceae</taxon>
        <taxon>Rhizobium/Agrobacterium group</taxon>
        <taxon>Rhizobium</taxon>
    </lineage>
</organism>
<evidence type="ECO:0000256" key="4">
    <source>
        <dbReference type="ARBA" id="ARBA00022475"/>
    </source>
</evidence>
<evidence type="ECO:0000313" key="8">
    <source>
        <dbReference type="EMBL" id="AYG61247.1"/>
    </source>
</evidence>
<dbReference type="EMBL" id="CP032694">
    <property type="protein sequence ID" value="AYG61247.1"/>
    <property type="molecule type" value="Genomic_DNA"/>
</dbReference>
<comment type="subcellular location">
    <subcellularLocation>
        <location evidence="1">Membrane</location>
        <topology evidence="1">Single-pass membrane protein</topology>
    </subcellularLocation>
</comment>
<keyword evidence="5" id="KW-0430">Lectin</keyword>
<dbReference type="GO" id="GO:0030246">
    <property type="term" value="F:carbohydrate binding"/>
    <property type="evidence" value="ECO:0007669"/>
    <property type="project" value="UniProtKB-KW"/>
</dbReference>
<keyword evidence="9" id="KW-1185">Reference proteome</keyword>
<dbReference type="InterPro" id="IPR012413">
    <property type="entry name" value="BA14K"/>
</dbReference>
<comment type="function">
    <text evidence="6">Has immunoglobulin-binding and hemagglutination properties, and can bind to mannose. Essential for virulence. May be involved in LPS biosynthesis or polysaccharide transport.</text>
</comment>
<dbReference type="RefSeq" id="WP_120706197.1">
    <property type="nucleotide sequence ID" value="NZ_CP032694.1"/>
</dbReference>
<protein>
    <recommendedName>
        <fullName evidence="3">Lectin-like protein BA14k</fullName>
    </recommendedName>
</protein>
<dbReference type="AlphaFoldDB" id="A0A387FU25"/>
<dbReference type="OrthoDB" id="8117189at2"/>
<keyword evidence="4" id="KW-1003">Cell membrane</keyword>
<accession>A0A387FU25</accession>
<proteinExistence type="inferred from homology"/>
<keyword evidence="4" id="KW-0472">Membrane</keyword>
<dbReference type="Proteomes" id="UP000282195">
    <property type="component" value="Chromosome"/>
</dbReference>
<gene>
    <name evidence="8" type="ORF">CCGE525_01825</name>
</gene>
<evidence type="ECO:0000256" key="5">
    <source>
        <dbReference type="ARBA" id="ARBA00022734"/>
    </source>
</evidence>
<evidence type="ECO:0000313" key="9">
    <source>
        <dbReference type="Proteomes" id="UP000282195"/>
    </source>
</evidence>
<dbReference type="KEGG" id="rjg:CCGE525_01825"/>
<feature type="chain" id="PRO_5017192115" description="Lectin-like protein BA14k" evidence="7">
    <location>
        <begin position="27"/>
        <end position="142"/>
    </location>
</feature>
<sequence length="142" mass="15912">MTVFGKIAFGCTISLVLLSSPDFANAASNGPKIGLPPPRIGPTVCDSRGCFGFGSQQWYRPPGYPLPNTVTPLNSRNRFDDPRVVIPPRTNDVPPRTDFQAPVNNRTRHQMWCAERYRSYNPGTNLYNTLHHGFQTCRSPYN</sequence>
<evidence type="ECO:0000256" key="6">
    <source>
        <dbReference type="ARBA" id="ARBA00025321"/>
    </source>
</evidence>
<evidence type="ECO:0000256" key="2">
    <source>
        <dbReference type="ARBA" id="ARBA00010270"/>
    </source>
</evidence>
<keyword evidence="7" id="KW-0732">Signal</keyword>
<evidence type="ECO:0000256" key="3">
    <source>
        <dbReference type="ARBA" id="ARBA00020552"/>
    </source>
</evidence>
<reference evidence="8 9" key="1">
    <citation type="submission" date="2018-10" db="EMBL/GenBank/DDBJ databases">
        <title>Rhizobium etli, R. leguminosarum and a new Rhizobium genospecies from Phaseolus dumosus.</title>
        <authorList>
            <person name="Ramirez-Puebla S.T."/>
            <person name="Rogel-Hernandez M.A."/>
            <person name="Guerrero G."/>
            <person name="Ormeno-Orrillo E."/>
            <person name="Martinez-Romero J.C."/>
            <person name="Negrete-Yankelevich S."/>
            <person name="Martinez-Romero E."/>
        </authorList>
    </citation>
    <scope>NUCLEOTIDE SEQUENCE [LARGE SCALE GENOMIC DNA]</scope>
    <source>
        <strain evidence="8 9">CCGE525</strain>
    </source>
</reference>
<feature type="signal peptide" evidence="7">
    <location>
        <begin position="1"/>
        <end position="26"/>
    </location>
</feature>
<dbReference type="GO" id="GO:0016020">
    <property type="term" value="C:membrane"/>
    <property type="evidence" value="ECO:0007669"/>
    <property type="project" value="UniProtKB-SubCell"/>
</dbReference>
<evidence type="ECO:0000256" key="7">
    <source>
        <dbReference type="SAM" id="SignalP"/>
    </source>
</evidence>
<name>A0A387FU25_9HYPH</name>
<evidence type="ECO:0000256" key="1">
    <source>
        <dbReference type="ARBA" id="ARBA00004167"/>
    </source>
</evidence>
<comment type="similarity">
    <text evidence="2">Belongs to the BA14k family.</text>
</comment>